<keyword evidence="3" id="KW-1185">Reference proteome</keyword>
<dbReference type="STRING" id="983917.RGE_02190"/>
<feature type="transmembrane region" description="Helical" evidence="1">
    <location>
        <begin position="104"/>
        <end position="126"/>
    </location>
</feature>
<dbReference type="HOGENOM" id="CLU_1516822_0_0_4"/>
<evidence type="ECO:0000256" key="1">
    <source>
        <dbReference type="SAM" id="Phobius"/>
    </source>
</evidence>
<dbReference type="PATRIC" id="fig|983917.3.peg.215"/>
<dbReference type="KEGG" id="rge:RGE_02190"/>
<protein>
    <recommendedName>
        <fullName evidence="4">Transmembrane protein</fullName>
    </recommendedName>
</protein>
<keyword evidence="1" id="KW-0812">Transmembrane</keyword>
<gene>
    <name evidence="2" type="ordered locus">RGE_02190</name>
</gene>
<organism evidence="2 3">
    <name type="scientific">Rubrivivax gelatinosus (strain NBRC 100245 / IL144)</name>
    <dbReference type="NCBI Taxonomy" id="983917"/>
    <lineage>
        <taxon>Bacteria</taxon>
        <taxon>Pseudomonadati</taxon>
        <taxon>Pseudomonadota</taxon>
        <taxon>Betaproteobacteria</taxon>
        <taxon>Burkholderiales</taxon>
        <taxon>Sphaerotilaceae</taxon>
        <taxon>Rubrivivax</taxon>
    </lineage>
</organism>
<dbReference type="EMBL" id="AP012320">
    <property type="protein sequence ID" value="BAL93564.1"/>
    <property type="molecule type" value="Genomic_DNA"/>
</dbReference>
<sequence length="177" mass="19346">MLKRLAVWTLALGAPLAYYGSRLFWPDLRPAWFTAAYFRHANLLLACAFMLVIAFALATMRGGKTLRITAIVVLTAIFGSYQAMTWGDDAPPYAATLQLPSGQWLLLEANDGGAFTSFSALNLFLATGYGPVHRVRALDSFTDARRGELALDADGRAVVTIERYDGTGLRKTLALPR</sequence>
<keyword evidence="1" id="KW-1133">Transmembrane helix</keyword>
<evidence type="ECO:0000313" key="3">
    <source>
        <dbReference type="Proteomes" id="UP000007883"/>
    </source>
</evidence>
<evidence type="ECO:0000313" key="2">
    <source>
        <dbReference type="EMBL" id="BAL93564.1"/>
    </source>
</evidence>
<accession>I0HKM7</accession>
<feature type="transmembrane region" description="Helical" evidence="1">
    <location>
        <begin position="41"/>
        <end position="58"/>
    </location>
</feature>
<proteinExistence type="predicted"/>
<reference evidence="2 3" key="1">
    <citation type="journal article" date="2012" name="J. Bacteriol.">
        <title>Complete genome sequence of phototrophic betaproteobacterium Rubrivivax gelatinosus IL144.</title>
        <authorList>
            <person name="Nagashima S."/>
            <person name="Kamimura A."/>
            <person name="Shimizu T."/>
            <person name="Nakamura-isaki S."/>
            <person name="Aono E."/>
            <person name="Sakamoto K."/>
            <person name="Ichikawa N."/>
            <person name="Nakazawa H."/>
            <person name="Sekine M."/>
            <person name="Yamazaki S."/>
            <person name="Fujita N."/>
            <person name="Shimada K."/>
            <person name="Hanada S."/>
            <person name="Nagashima K.V.P."/>
        </authorList>
    </citation>
    <scope>NUCLEOTIDE SEQUENCE [LARGE SCALE GENOMIC DNA]</scope>
    <source>
        <strain evidence="3">NBRC 100245 / IL144</strain>
    </source>
</reference>
<dbReference type="RefSeq" id="WP_014426456.1">
    <property type="nucleotide sequence ID" value="NC_017075.1"/>
</dbReference>
<feature type="transmembrane region" description="Helical" evidence="1">
    <location>
        <begin position="65"/>
        <end position="84"/>
    </location>
</feature>
<keyword evidence="1" id="KW-0472">Membrane</keyword>
<name>I0HKM7_RUBGI</name>
<evidence type="ECO:0008006" key="4">
    <source>
        <dbReference type="Google" id="ProtNLM"/>
    </source>
</evidence>
<dbReference type="Proteomes" id="UP000007883">
    <property type="component" value="Chromosome"/>
</dbReference>
<dbReference type="AlphaFoldDB" id="I0HKM7"/>